<dbReference type="RefSeq" id="WP_344729327.1">
    <property type="nucleotide sequence ID" value="NZ_BAAAUS010000059.1"/>
</dbReference>
<keyword evidence="3 7" id="KW-0812">Transmembrane</keyword>
<evidence type="ECO:0000313" key="9">
    <source>
        <dbReference type="Proteomes" id="UP001597114"/>
    </source>
</evidence>
<comment type="subcellular location">
    <subcellularLocation>
        <location evidence="1">Cell membrane</location>
        <topology evidence="1">Multi-pass membrane protein</topology>
    </subcellularLocation>
</comment>
<dbReference type="Pfam" id="PF03631">
    <property type="entry name" value="Virul_fac_BrkB"/>
    <property type="match status" value="1"/>
</dbReference>
<name>A0ABW4ESF5_9PSEU</name>
<dbReference type="EMBL" id="JBHUCO010000006">
    <property type="protein sequence ID" value="MFD1517125.1"/>
    <property type="molecule type" value="Genomic_DNA"/>
</dbReference>
<protein>
    <submittedName>
        <fullName evidence="8">YihY/virulence factor BrkB family protein</fullName>
    </submittedName>
</protein>
<feature type="transmembrane region" description="Helical" evidence="7">
    <location>
        <begin position="175"/>
        <end position="198"/>
    </location>
</feature>
<evidence type="ECO:0000256" key="7">
    <source>
        <dbReference type="SAM" id="Phobius"/>
    </source>
</evidence>
<dbReference type="NCBIfam" id="TIGR00765">
    <property type="entry name" value="yihY_not_rbn"/>
    <property type="match status" value="1"/>
</dbReference>
<reference evidence="9" key="1">
    <citation type="journal article" date="2019" name="Int. J. Syst. Evol. Microbiol.">
        <title>The Global Catalogue of Microorganisms (GCM) 10K type strain sequencing project: providing services to taxonomists for standard genome sequencing and annotation.</title>
        <authorList>
            <consortium name="The Broad Institute Genomics Platform"/>
            <consortium name="The Broad Institute Genome Sequencing Center for Infectious Disease"/>
            <person name="Wu L."/>
            <person name="Ma J."/>
        </authorList>
    </citation>
    <scope>NUCLEOTIDE SEQUENCE [LARGE SCALE GENOMIC DNA]</scope>
    <source>
        <strain evidence="9">CCM 7043</strain>
    </source>
</reference>
<feature type="transmembrane region" description="Helical" evidence="7">
    <location>
        <begin position="142"/>
        <end position="169"/>
    </location>
</feature>
<dbReference type="Proteomes" id="UP001597114">
    <property type="component" value="Unassembled WGS sequence"/>
</dbReference>
<feature type="region of interest" description="Disordered" evidence="6">
    <location>
        <begin position="315"/>
        <end position="335"/>
    </location>
</feature>
<organism evidence="8 9">
    <name type="scientific">Pseudonocardia yunnanensis</name>
    <dbReference type="NCBI Taxonomy" id="58107"/>
    <lineage>
        <taxon>Bacteria</taxon>
        <taxon>Bacillati</taxon>
        <taxon>Actinomycetota</taxon>
        <taxon>Actinomycetes</taxon>
        <taxon>Pseudonocardiales</taxon>
        <taxon>Pseudonocardiaceae</taxon>
        <taxon>Pseudonocardia</taxon>
    </lineage>
</organism>
<keyword evidence="2" id="KW-1003">Cell membrane</keyword>
<evidence type="ECO:0000256" key="2">
    <source>
        <dbReference type="ARBA" id="ARBA00022475"/>
    </source>
</evidence>
<proteinExistence type="predicted"/>
<feature type="transmembrane region" description="Helical" evidence="7">
    <location>
        <begin position="32"/>
        <end position="60"/>
    </location>
</feature>
<keyword evidence="5 7" id="KW-0472">Membrane</keyword>
<evidence type="ECO:0000256" key="1">
    <source>
        <dbReference type="ARBA" id="ARBA00004651"/>
    </source>
</evidence>
<feature type="transmembrane region" description="Helical" evidence="7">
    <location>
        <begin position="243"/>
        <end position="267"/>
    </location>
</feature>
<dbReference type="PANTHER" id="PTHR30213:SF1">
    <property type="entry name" value="INNER MEMBRANE PROTEIN YHJD"/>
    <property type="match status" value="1"/>
</dbReference>
<evidence type="ECO:0000256" key="6">
    <source>
        <dbReference type="SAM" id="MobiDB-lite"/>
    </source>
</evidence>
<evidence type="ECO:0000313" key="8">
    <source>
        <dbReference type="EMBL" id="MFD1517125.1"/>
    </source>
</evidence>
<keyword evidence="9" id="KW-1185">Reference proteome</keyword>
<dbReference type="PANTHER" id="PTHR30213">
    <property type="entry name" value="INNER MEMBRANE PROTEIN YHJD"/>
    <property type="match status" value="1"/>
</dbReference>
<sequence>MIGRIDGYQRRHRWLGVPLAVVYKFVDDQGSYLAALITYYGFLSLFPLLLVMSTVLGFVLPGNPGLQQQLIHSALSQFPIIGDQLTSTAQPLRGSGFGLAIGIVVSLYGGLGVAVAVQNALNHVWGVPINKRPDPFRARLRSLLMLVLLGLGVLVTTVLSALAAGAGAVGEELGVGLRLLAIVVSVAAMCGLFVLGFRALTVRDVSVREVLPGALLSAVAWQILQSMGAFFVSHGLMGSTQVYGLFGIVLGLMAWIYIEAVIIVLAAELNAVLGRRLYPRSLLTPFVEDVELTRADRRSYTSYASTQRFKEQQTINVQFEPRQETEKPPITEPDG</sequence>
<evidence type="ECO:0000256" key="5">
    <source>
        <dbReference type="ARBA" id="ARBA00023136"/>
    </source>
</evidence>
<gene>
    <name evidence="8" type="ORF">ACFSJD_06495</name>
</gene>
<accession>A0ABW4ESF5</accession>
<feature type="transmembrane region" description="Helical" evidence="7">
    <location>
        <begin position="97"/>
        <end position="121"/>
    </location>
</feature>
<evidence type="ECO:0000256" key="3">
    <source>
        <dbReference type="ARBA" id="ARBA00022692"/>
    </source>
</evidence>
<dbReference type="InterPro" id="IPR017039">
    <property type="entry name" value="Virul_fac_BrkB"/>
</dbReference>
<keyword evidence="4 7" id="KW-1133">Transmembrane helix</keyword>
<feature type="transmembrane region" description="Helical" evidence="7">
    <location>
        <begin position="210"/>
        <end position="231"/>
    </location>
</feature>
<evidence type="ECO:0000256" key="4">
    <source>
        <dbReference type="ARBA" id="ARBA00022989"/>
    </source>
</evidence>
<comment type="caution">
    <text evidence="8">The sequence shown here is derived from an EMBL/GenBank/DDBJ whole genome shotgun (WGS) entry which is preliminary data.</text>
</comment>